<dbReference type="EMBL" id="CP022295">
    <property type="protein sequence ID" value="QSR26883.1"/>
    <property type="molecule type" value="Genomic_DNA"/>
</dbReference>
<evidence type="ECO:0000313" key="3">
    <source>
        <dbReference type="Proteomes" id="UP000562045"/>
    </source>
</evidence>
<proteinExistence type="predicted"/>
<sequence>MSERLEVHVPIRLAIEHSDVAEVRAGAFATKTEAEKVLDYWRAVGHTSPMGIRTLPVWGTADEWIAAGAIAASGEPSPEPAPPAAVG</sequence>
<evidence type="ECO:0000313" key="4">
    <source>
        <dbReference type="Proteomes" id="UP000662818"/>
    </source>
</evidence>
<organism evidence="1 3">
    <name type="scientific">Nocardioides aromaticivorans</name>
    <dbReference type="NCBI Taxonomy" id="200618"/>
    <lineage>
        <taxon>Bacteria</taxon>
        <taxon>Bacillati</taxon>
        <taxon>Actinomycetota</taxon>
        <taxon>Actinomycetes</taxon>
        <taxon>Propionibacteriales</taxon>
        <taxon>Nocardioidaceae</taxon>
        <taxon>Nocardioides</taxon>
    </lineage>
</organism>
<dbReference type="Proteomes" id="UP000662818">
    <property type="component" value="Chromosome"/>
</dbReference>
<dbReference type="RefSeq" id="WP_036544797.1">
    <property type="nucleotide sequence ID" value="NZ_CP022295.1"/>
</dbReference>
<reference evidence="1 3" key="2">
    <citation type="submission" date="2020-07" db="EMBL/GenBank/DDBJ databases">
        <title>Sequencing the genomes of 1000 actinobacteria strains.</title>
        <authorList>
            <person name="Klenk H.-P."/>
        </authorList>
    </citation>
    <scope>NUCLEOTIDE SEQUENCE [LARGE SCALE GENOMIC DNA]</scope>
    <source>
        <strain evidence="1 3">DSM 15131</strain>
    </source>
</reference>
<dbReference type="AlphaFoldDB" id="A0A7Z0CRC8"/>
<dbReference type="Proteomes" id="UP000562045">
    <property type="component" value="Unassembled WGS sequence"/>
</dbReference>
<evidence type="ECO:0000313" key="1">
    <source>
        <dbReference type="EMBL" id="NYI47762.1"/>
    </source>
</evidence>
<dbReference type="EMBL" id="JACBZM010000001">
    <property type="protein sequence ID" value="NYI47762.1"/>
    <property type="molecule type" value="Genomic_DNA"/>
</dbReference>
<keyword evidence="4" id="KW-1185">Reference proteome</keyword>
<gene>
    <name evidence="1" type="ORF">BJ993_004842</name>
    <name evidence="2" type="ORF">CFH99_14730</name>
</gene>
<protein>
    <submittedName>
        <fullName evidence="1">Uncharacterized protein</fullName>
    </submittedName>
</protein>
<reference evidence="2 4" key="1">
    <citation type="submission" date="2017-06" db="EMBL/GenBank/DDBJ databases">
        <title>Complete Genome Sequence of the Soil Carbazole-Degrading Bacterium Nocardioides aromaticivorans IC177.</title>
        <authorList>
            <person name="Vejarano F."/>
            <person name="Suzuki-Minakuchi C."/>
            <person name="Ohtsubo Y."/>
            <person name="Tsuda M."/>
            <person name="Okada K."/>
            <person name="Nojiri H."/>
        </authorList>
    </citation>
    <scope>NUCLEOTIDE SEQUENCE [LARGE SCALE GENOMIC DNA]</scope>
    <source>
        <strain evidence="2 4">IC177</strain>
    </source>
</reference>
<name>A0A7Z0CRC8_9ACTN</name>
<accession>A0A7Z0CRC8</accession>
<evidence type="ECO:0000313" key="2">
    <source>
        <dbReference type="EMBL" id="QSR26883.1"/>
    </source>
</evidence>